<protein>
    <recommendedName>
        <fullName evidence="1">Armadillo-like helical domain-containing protein</fullName>
    </recommendedName>
</protein>
<organism evidence="2">
    <name type="scientific">Amphimedon queenslandica</name>
    <name type="common">Sponge</name>
    <dbReference type="NCBI Taxonomy" id="400682"/>
    <lineage>
        <taxon>Eukaryota</taxon>
        <taxon>Metazoa</taxon>
        <taxon>Porifera</taxon>
        <taxon>Demospongiae</taxon>
        <taxon>Heteroscleromorpha</taxon>
        <taxon>Haplosclerida</taxon>
        <taxon>Niphatidae</taxon>
        <taxon>Amphimedon</taxon>
    </lineage>
</organism>
<feature type="domain" description="Armadillo-like helical" evidence="1">
    <location>
        <begin position="23"/>
        <end position="52"/>
    </location>
</feature>
<reference evidence="2" key="1">
    <citation type="submission" date="2017-05" db="UniProtKB">
        <authorList>
            <consortium name="EnsemblMetazoa"/>
        </authorList>
    </citation>
    <scope>IDENTIFICATION</scope>
</reference>
<dbReference type="EnsemblMetazoa" id="Aqu2.1.01450_001">
    <property type="protein sequence ID" value="Aqu2.1.01450_001"/>
    <property type="gene ID" value="Aqu2.1.01450"/>
</dbReference>
<name>A0A1X7SHA3_AMPQE</name>
<evidence type="ECO:0000259" key="1">
    <source>
        <dbReference type="Pfam" id="PF08427"/>
    </source>
</evidence>
<sequence>FAAQESEERELLAVSINGWITSSKCLGIVHRLLCYQKRHKVRLSYSWKELWN</sequence>
<dbReference type="InParanoid" id="A0A1X7SHA3"/>
<proteinExistence type="predicted"/>
<dbReference type="InterPro" id="IPR013636">
    <property type="entry name" value="ARMH3_C"/>
</dbReference>
<accession>A0A1X7SHA3</accession>
<evidence type="ECO:0000313" key="2">
    <source>
        <dbReference type="EnsemblMetazoa" id="Aqu2.1.01450_001"/>
    </source>
</evidence>
<dbReference type="AlphaFoldDB" id="A0A1X7SHA3"/>
<dbReference type="Pfam" id="PF08427">
    <property type="entry name" value="ARMH3_C"/>
    <property type="match status" value="1"/>
</dbReference>